<organism evidence="2 3">
    <name type="scientific">Kitasatospora nipponensis</name>
    <dbReference type="NCBI Taxonomy" id="258049"/>
    <lineage>
        <taxon>Bacteria</taxon>
        <taxon>Bacillati</taxon>
        <taxon>Actinomycetota</taxon>
        <taxon>Actinomycetes</taxon>
        <taxon>Kitasatosporales</taxon>
        <taxon>Streptomycetaceae</taxon>
        <taxon>Kitasatospora</taxon>
    </lineage>
</organism>
<evidence type="ECO:0000313" key="2">
    <source>
        <dbReference type="EMBL" id="GAA1217872.1"/>
    </source>
</evidence>
<evidence type="ECO:0000313" key="3">
    <source>
        <dbReference type="Proteomes" id="UP001500037"/>
    </source>
</evidence>
<keyword evidence="3" id="KW-1185">Reference proteome</keyword>
<dbReference type="Pfam" id="PF07883">
    <property type="entry name" value="Cupin_2"/>
    <property type="match status" value="1"/>
</dbReference>
<sequence>MTMIDPNAVEPLLVRASEAELLGSAPATLQLLADGSDTAGALSAIRTRMGRGTAGPTPHFHRKSPEIFFVIEGGLEVLIGEQLVTARDGDFLLVPPGAVHAFRTPADTGVDLLFLMPGADRFEYFRLIERIQRGQASPQELLDSQERFDNHFRPSPLWEA</sequence>
<protein>
    <submittedName>
        <fullName evidence="2">Cupin domain-containing protein</fullName>
    </submittedName>
</protein>
<reference evidence="2 3" key="1">
    <citation type="journal article" date="2019" name="Int. J. Syst. Evol. Microbiol.">
        <title>The Global Catalogue of Microorganisms (GCM) 10K type strain sequencing project: providing services to taxonomists for standard genome sequencing and annotation.</title>
        <authorList>
            <consortium name="The Broad Institute Genomics Platform"/>
            <consortium name="The Broad Institute Genome Sequencing Center for Infectious Disease"/>
            <person name="Wu L."/>
            <person name="Ma J."/>
        </authorList>
    </citation>
    <scope>NUCLEOTIDE SEQUENCE [LARGE SCALE GENOMIC DNA]</scope>
    <source>
        <strain evidence="2 3">JCM 13004</strain>
    </source>
</reference>
<dbReference type="InterPro" id="IPR014710">
    <property type="entry name" value="RmlC-like_jellyroll"/>
</dbReference>
<dbReference type="InterPro" id="IPR013096">
    <property type="entry name" value="Cupin_2"/>
</dbReference>
<gene>
    <name evidence="2" type="ORF">GCM10009665_04700</name>
</gene>
<comment type="caution">
    <text evidence="2">The sequence shown here is derived from an EMBL/GenBank/DDBJ whole genome shotgun (WGS) entry which is preliminary data.</text>
</comment>
<dbReference type="EMBL" id="BAAALF010000004">
    <property type="protein sequence ID" value="GAA1217872.1"/>
    <property type="molecule type" value="Genomic_DNA"/>
</dbReference>
<dbReference type="InterPro" id="IPR011051">
    <property type="entry name" value="RmlC_Cupin_sf"/>
</dbReference>
<dbReference type="PANTHER" id="PTHR36440:SF1">
    <property type="entry name" value="PUTATIVE (AFU_ORTHOLOGUE AFUA_8G07350)-RELATED"/>
    <property type="match status" value="1"/>
</dbReference>
<dbReference type="InterPro" id="IPR053146">
    <property type="entry name" value="QDO-like"/>
</dbReference>
<dbReference type="Gene3D" id="2.60.120.10">
    <property type="entry name" value="Jelly Rolls"/>
    <property type="match status" value="1"/>
</dbReference>
<evidence type="ECO:0000259" key="1">
    <source>
        <dbReference type="Pfam" id="PF07883"/>
    </source>
</evidence>
<dbReference type="Proteomes" id="UP001500037">
    <property type="component" value="Unassembled WGS sequence"/>
</dbReference>
<dbReference type="SUPFAM" id="SSF51182">
    <property type="entry name" value="RmlC-like cupins"/>
    <property type="match status" value="1"/>
</dbReference>
<name>A0ABN1VNF7_9ACTN</name>
<dbReference type="RefSeq" id="WP_344438417.1">
    <property type="nucleotide sequence ID" value="NZ_BAAALF010000004.1"/>
</dbReference>
<accession>A0ABN1VNF7</accession>
<feature type="domain" description="Cupin type-2" evidence="1">
    <location>
        <begin position="49"/>
        <end position="114"/>
    </location>
</feature>
<proteinExistence type="predicted"/>
<dbReference type="PANTHER" id="PTHR36440">
    <property type="entry name" value="PUTATIVE (AFU_ORTHOLOGUE AFUA_8G07350)-RELATED"/>
    <property type="match status" value="1"/>
</dbReference>